<dbReference type="Proteomes" id="UP001585080">
    <property type="component" value="Unassembled WGS sequence"/>
</dbReference>
<protein>
    <recommendedName>
        <fullName evidence="3">HEAT repeat domain-containing protein</fullName>
    </recommendedName>
</protein>
<keyword evidence="2" id="KW-1185">Reference proteome</keyword>
<reference evidence="1 2" key="1">
    <citation type="submission" date="2024-01" db="EMBL/GenBank/DDBJ databases">
        <title>Genome mining of biosynthetic gene clusters to explore secondary metabolites of Streptomyces sp.</title>
        <authorList>
            <person name="Baig A."/>
            <person name="Ajitkumar Shintre N."/>
            <person name="Kumar H."/>
            <person name="Anbarasu A."/>
            <person name="Ramaiah S."/>
        </authorList>
    </citation>
    <scope>NUCLEOTIDE SEQUENCE [LARGE SCALE GENOMIC DNA]</scope>
    <source>
        <strain evidence="1 2">A57</strain>
    </source>
</reference>
<organism evidence="1 2">
    <name type="scientific">Streptomyces broussonetiae</name>
    <dbReference type="NCBI Taxonomy" id="2686304"/>
    <lineage>
        <taxon>Bacteria</taxon>
        <taxon>Bacillati</taxon>
        <taxon>Actinomycetota</taxon>
        <taxon>Actinomycetes</taxon>
        <taxon>Kitasatosporales</taxon>
        <taxon>Streptomycetaceae</taxon>
        <taxon>Streptomyces</taxon>
    </lineage>
</organism>
<sequence>MDLTVHRLWQPPPLPTLAEVATVGDGRLALALCHPDGRVREAALSRAADRSALLPLVVVRCADWVAPVRERAREVLRASLDADTAVALAPLILRVGRRERGAHAVELLGERLRGLPRERRASLFTSADRSVRRYAYRLAVEEGLFSPAELARAAALDGDIVVQDRCAEAALAAVRESGAYDDVLPSLLAARGPRVRAAGVTALRAAGRPETAVPFLVDRSAMVRACARYVVRQYGGTRSRGTGPGVPTRPVR</sequence>
<name>A0ABV5EEK6_9ACTN</name>
<evidence type="ECO:0000313" key="1">
    <source>
        <dbReference type="EMBL" id="MFB8775288.1"/>
    </source>
</evidence>
<gene>
    <name evidence="1" type="ORF">VSS16_21540</name>
</gene>
<comment type="caution">
    <text evidence="1">The sequence shown here is derived from an EMBL/GenBank/DDBJ whole genome shotgun (WGS) entry which is preliminary data.</text>
</comment>
<proteinExistence type="predicted"/>
<accession>A0ABV5EEK6</accession>
<evidence type="ECO:0008006" key="3">
    <source>
        <dbReference type="Google" id="ProtNLM"/>
    </source>
</evidence>
<dbReference type="EMBL" id="JAYMRP010000019">
    <property type="protein sequence ID" value="MFB8775288.1"/>
    <property type="molecule type" value="Genomic_DNA"/>
</dbReference>
<evidence type="ECO:0000313" key="2">
    <source>
        <dbReference type="Proteomes" id="UP001585080"/>
    </source>
</evidence>
<dbReference type="RefSeq" id="WP_376733914.1">
    <property type="nucleotide sequence ID" value="NZ_JAYMRP010000019.1"/>
</dbReference>